<protein>
    <recommendedName>
        <fullName evidence="3">TIGR04255 family protein</fullName>
    </recommendedName>
</protein>
<dbReference type="EMBL" id="JAYGJQ010000003">
    <property type="protein sequence ID" value="MEA9358549.1"/>
    <property type="molecule type" value="Genomic_DNA"/>
</dbReference>
<evidence type="ECO:0000313" key="1">
    <source>
        <dbReference type="EMBL" id="MEA9358549.1"/>
    </source>
</evidence>
<organism evidence="1 2">
    <name type="scientific">Bacteriovorax antarcticus</name>
    <dbReference type="NCBI Taxonomy" id="3088717"/>
    <lineage>
        <taxon>Bacteria</taxon>
        <taxon>Pseudomonadati</taxon>
        <taxon>Bdellovibrionota</taxon>
        <taxon>Bacteriovoracia</taxon>
        <taxon>Bacteriovoracales</taxon>
        <taxon>Bacteriovoracaceae</taxon>
        <taxon>Bacteriovorax</taxon>
    </lineage>
</organism>
<gene>
    <name evidence="1" type="ORF">SHI21_20095</name>
</gene>
<dbReference type="Proteomes" id="UP001302274">
    <property type="component" value="Unassembled WGS sequence"/>
</dbReference>
<dbReference type="RefSeq" id="WP_323579009.1">
    <property type="nucleotide sequence ID" value="NZ_JAYGJQ010000003.1"/>
</dbReference>
<reference evidence="1 2" key="1">
    <citation type="submission" date="2023-11" db="EMBL/GenBank/DDBJ databases">
        <title>A Novel Polar Bacteriovorax (B. antarcticus) Isolated from the Biocrust in Antarctica.</title>
        <authorList>
            <person name="Mun W."/>
            <person name="Choi S.Y."/>
            <person name="Mitchell R.J."/>
        </authorList>
    </citation>
    <scope>NUCLEOTIDE SEQUENCE [LARGE SCALE GENOMIC DNA]</scope>
    <source>
        <strain evidence="1 2">PP10</strain>
    </source>
</reference>
<sequence length="248" mass="28611">MFFDLFKKNSFPKLESFYLAQNHAEKLSSYPWMALAINQRSISGSLLTKELVLTPVVATNPGVSFQLAELETGLVHHVFDANKRIFSGEIKNDLEIKNTRVLFNNILDALIEREIKYFTDQMNKSTFSPRQMENEEKALEWTRVTFEILTKAVLESLTNPEYLFQTTFFAGINPKSGKHEMRLITFNLDMTFLMLDDNNLRVLIYNMKPGESAENLKPALTGDYSYRKREIFDQFINLLSAISKGMHA</sequence>
<proteinExistence type="predicted"/>
<evidence type="ECO:0008006" key="3">
    <source>
        <dbReference type="Google" id="ProtNLM"/>
    </source>
</evidence>
<comment type="caution">
    <text evidence="1">The sequence shown here is derived from an EMBL/GenBank/DDBJ whole genome shotgun (WGS) entry which is preliminary data.</text>
</comment>
<accession>A0ABU5VZQ5</accession>
<keyword evidence="2" id="KW-1185">Reference proteome</keyword>
<name>A0ABU5VZQ5_9BACT</name>
<evidence type="ECO:0000313" key="2">
    <source>
        <dbReference type="Proteomes" id="UP001302274"/>
    </source>
</evidence>